<dbReference type="EMBL" id="JBBWWR010000013">
    <property type="protein sequence ID" value="KAK8956170.1"/>
    <property type="molecule type" value="Genomic_DNA"/>
</dbReference>
<feature type="transmembrane region" description="Helical" evidence="5">
    <location>
        <begin position="185"/>
        <end position="203"/>
    </location>
</feature>
<evidence type="ECO:0000256" key="3">
    <source>
        <dbReference type="ARBA" id="ARBA00022989"/>
    </source>
</evidence>
<keyword evidence="2 5" id="KW-0812">Transmembrane</keyword>
<dbReference type="CDD" id="cd07042">
    <property type="entry name" value="STAS_SulP_like_sulfate_transporter"/>
    <property type="match status" value="1"/>
</dbReference>
<dbReference type="InterPro" id="IPR036513">
    <property type="entry name" value="STAS_dom_sf"/>
</dbReference>
<evidence type="ECO:0000256" key="1">
    <source>
        <dbReference type="ARBA" id="ARBA00004141"/>
    </source>
</evidence>
<keyword evidence="8" id="KW-1185">Reference proteome</keyword>
<sequence>MDAEPAHRRVPSPPKKKTAHSFGQWIGECFFPDDPLQILKKEKTAMKKLTLGLRCLFPILTWGSNYTLELLKSDIIAGLTISSMAIPQGVSYANLANLPPMYGLYSSFVPPLIYLVLGSSRDLAVGPSSIISVVLGSMLSEEVSPEDQPLLFLQLALTTTFFAGVFQASLGVLRFGFIVEFLSKPTLAGFTGGAAIITILQQLKGLTGIIHFTKKTGILPVMLSVFDHISESMKRPKLFLISATAPLISVLISTIIVFAFKSEVQGITTVGQLPEGINPPSVSMIRLQGSYLMLTIKAGIITGILSLTEGIAVGRTFASLNDYQIDGNKEMMAIGIMNMIGSLSSSFVTTGSFSRSAVNYNAGSKTAVSNLIMAFVVLITMMLLMPLFYYTPNVILSVTIIVAVMGLVDMKVPLRLWKVDKLDFIAYVSAFLGVLFISVPMGLAIAVGVSLIKILLPLTRPNIAVMGNVLGTQCYRSIGQYKDAIRIPHLVILSIEFPIYFASTVYLQERILRWIREEEERAENARENDIKYVILDMSGVTKIDISGIDALLEIKKSLNKRSFQLLIANPIGIVAEKLFISEAWESLGSEKSL</sequence>
<dbReference type="InterPro" id="IPR011547">
    <property type="entry name" value="SLC26A/SulP_dom"/>
</dbReference>
<evidence type="ECO:0000256" key="2">
    <source>
        <dbReference type="ARBA" id="ARBA00022692"/>
    </source>
</evidence>
<feature type="domain" description="STAS" evidence="6">
    <location>
        <begin position="480"/>
        <end position="578"/>
    </location>
</feature>
<dbReference type="InterPro" id="IPR018045">
    <property type="entry name" value="S04_transporter_CS"/>
</dbReference>
<evidence type="ECO:0000259" key="6">
    <source>
        <dbReference type="PROSITE" id="PS50801"/>
    </source>
</evidence>
<name>A0ABR2M2G7_9ASPA</name>
<comment type="caution">
    <text evidence="7">The sequence shown here is derived from an EMBL/GenBank/DDBJ whole genome shotgun (WGS) entry which is preliminary data.</text>
</comment>
<dbReference type="Pfam" id="PF00916">
    <property type="entry name" value="Sulfate_transp"/>
    <property type="match status" value="2"/>
</dbReference>
<dbReference type="InterPro" id="IPR001902">
    <property type="entry name" value="SLC26A/SulP_fam"/>
</dbReference>
<gene>
    <name evidence="7" type="primary">SULTR3:4</name>
    <name evidence="7" type="ORF">KSP40_PGU020500</name>
</gene>
<evidence type="ECO:0000256" key="4">
    <source>
        <dbReference type="ARBA" id="ARBA00023136"/>
    </source>
</evidence>
<dbReference type="PROSITE" id="PS01130">
    <property type="entry name" value="SLC26A"/>
    <property type="match status" value="1"/>
</dbReference>
<evidence type="ECO:0000313" key="8">
    <source>
        <dbReference type="Proteomes" id="UP001412067"/>
    </source>
</evidence>
<dbReference type="InterPro" id="IPR002645">
    <property type="entry name" value="STAS_dom"/>
</dbReference>
<comment type="subcellular location">
    <subcellularLocation>
        <location evidence="1">Membrane</location>
        <topology evidence="1">Multi-pass membrane protein</topology>
    </subcellularLocation>
</comment>
<dbReference type="Gene3D" id="3.30.750.24">
    <property type="entry name" value="STAS domain"/>
    <property type="match status" value="1"/>
</dbReference>
<feature type="transmembrane region" description="Helical" evidence="5">
    <location>
        <begin position="487"/>
        <end position="507"/>
    </location>
</feature>
<accession>A0ABR2M2G7</accession>
<dbReference type="PANTHER" id="PTHR11814">
    <property type="entry name" value="SULFATE TRANSPORTER"/>
    <property type="match status" value="1"/>
</dbReference>
<feature type="transmembrane region" description="Helical" evidence="5">
    <location>
        <begin position="424"/>
        <end position="452"/>
    </location>
</feature>
<proteinExistence type="predicted"/>
<dbReference type="PROSITE" id="PS50801">
    <property type="entry name" value="STAS"/>
    <property type="match status" value="1"/>
</dbReference>
<dbReference type="SUPFAM" id="SSF52091">
    <property type="entry name" value="SpoIIaa-like"/>
    <property type="match status" value="1"/>
</dbReference>
<keyword evidence="3 5" id="KW-1133">Transmembrane helix</keyword>
<feature type="transmembrane region" description="Helical" evidence="5">
    <location>
        <begin position="366"/>
        <end position="388"/>
    </location>
</feature>
<keyword evidence="4 5" id="KW-0472">Membrane</keyword>
<feature type="transmembrane region" description="Helical" evidence="5">
    <location>
        <begin position="331"/>
        <end position="354"/>
    </location>
</feature>
<feature type="transmembrane region" description="Helical" evidence="5">
    <location>
        <begin position="238"/>
        <end position="260"/>
    </location>
</feature>
<organism evidence="7 8">
    <name type="scientific">Platanthera guangdongensis</name>
    <dbReference type="NCBI Taxonomy" id="2320717"/>
    <lineage>
        <taxon>Eukaryota</taxon>
        <taxon>Viridiplantae</taxon>
        <taxon>Streptophyta</taxon>
        <taxon>Embryophyta</taxon>
        <taxon>Tracheophyta</taxon>
        <taxon>Spermatophyta</taxon>
        <taxon>Magnoliopsida</taxon>
        <taxon>Liliopsida</taxon>
        <taxon>Asparagales</taxon>
        <taxon>Orchidaceae</taxon>
        <taxon>Orchidoideae</taxon>
        <taxon>Orchideae</taxon>
        <taxon>Orchidinae</taxon>
        <taxon>Platanthera</taxon>
    </lineage>
</organism>
<evidence type="ECO:0000313" key="7">
    <source>
        <dbReference type="EMBL" id="KAK8956170.1"/>
    </source>
</evidence>
<evidence type="ECO:0000256" key="5">
    <source>
        <dbReference type="SAM" id="Phobius"/>
    </source>
</evidence>
<dbReference type="Proteomes" id="UP001412067">
    <property type="component" value="Unassembled WGS sequence"/>
</dbReference>
<feature type="transmembrane region" description="Helical" evidence="5">
    <location>
        <begin position="394"/>
        <end position="412"/>
    </location>
</feature>
<protein>
    <submittedName>
        <fullName evidence="7">Sulfate transporter 3.4</fullName>
    </submittedName>
</protein>
<feature type="transmembrane region" description="Helical" evidence="5">
    <location>
        <begin position="151"/>
        <end position="173"/>
    </location>
</feature>
<reference evidence="7 8" key="1">
    <citation type="journal article" date="2022" name="Nat. Plants">
        <title>Genomes of leafy and leafless Platanthera orchids illuminate the evolution of mycoheterotrophy.</title>
        <authorList>
            <person name="Li M.H."/>
            <person name="Liu K.W."/>
            <person name="Li Z."/>
            <person name="Lu H.C."/>
            <person name="Ye Q.L."/>
            <person name="Zhang D."/>
            <person name="Wang J.Y."/>
            <person name="Li Y.F."/>
            <person name="Zhong Z.M."/>
            <person name="Liu X."/>
            <person name="Yu X."/>
            <person name="Liu D.K."/>
            <person name="Tu X.D."/>
            <person name="Liu B."/>
            <person name="Hao Y."/>
            <person name="Liao X.Y."/>
            <person name="Jiang Y.T."/>
            <person name="Sun W.H."/>
            <person name="Chen J."/>
            <person name="Chen Y.Q."/>
            <person name="Ai Y."/>
            <person name="Zhai J.W."/>
            <person name="Wu S.S."/>
            <person name="Zhou Z."/>
            <person name="Hsiao Y.Y."/>
            <person name="Wu W.L."/>
            <person name="Chen Y.Y."/>
            <person name="Lin Y.F."/>
            <person name="Hsu J.L."/>
            <person name="Li C.Y."/>
            <person name="Wang Z.W."/>
            <person name="Zhao X."/>
            <person name="Zhong W.Y."/>
            <person name="Ma X.K."/>
            <person name="Ma L."/>
            <person name="Huang J."/>
            <person name="Chen G.Z."/>
            <person name="Huang M.Z."/>
            <person name="Huang L."/>
            <person name="Peng D.H."/>
            <person name="Luo Y.B."/>
            <person name="Zou S.Q."/>
            <person name="Chen S.P."/>
            <person name="Lan S."/>
            <person name="Tsai W.C."/>
            <person name="Van de Peer Y."/>
            <person name="Liu Z.J."/>
        </authorList>
    </citation>
    <scope>NUCLEOTIDE SEQUENCE [LARGE SCALE GENOMIC DNA]</scope>
    <source>
        <strain evidence="7">Lor288</strain>
    </source>
</reference>
<dbReference type="Pfam" id="PF01740">
    <property type="entry name" value="STAS"/>
    <property type="match status" value="1"/>
</dbReference>